<keyword evidence="4" id="KW-1185">Reference proteome</keyword>
<feature type="domain" description="Heparan-alpha-glucosaminide N-acetyltransferase catalytic" evidence="2">
    <location>
        <begin position="20"/>
        <end position="188"/>
    </location>
</feature>
<reference evidence="3 4" key="1">
    <citation type="submission" date="2019-02" db="EMBL/GenBank/DDBJ databases">
        <title>Deep-cultivation of Planctomycetes and their phenomic and genomic characterization uncovers novel biology.</title>
        <authorList>
            <person name="Wiegand S."/>
            <person name="Jogler M."/>
            <person name="Boedeker C."/>
            <person name="Pinto D."/>
            <person name="Vollmers J."/>
            <person name="Rivas-Marin E."/>
            <person name="Kohn T."/>
            <person name="Peeters S.H."/>
            <person name="Heuer A."/>
            <person name="Rast P."/>
            <person name="Oberbeckmann S."/>
            <person name="Bunk B."/>
            <person name="Jeske O."/>
            <person name="Meyerdierks A."/>
            <person name="Storesund J.E."/>
            <person name="Kallscheuer N."/>
            <person name="Luecker S."/>
            <person name="Lage O.M."/>
            <person name="Pohl T."/>
            <person name="Merkel B.J."/>
            <person name="Hornburger P."/>
            <person name="Mueller R.-W."/>
            <person name="Bruemmer F."/>
            <person name="Labrenz M."/>
            <person name="Spormann A.M."/>
            <person name="Op den Camp H."/>
            <person name="Overmann J."/>
            <person name="Amann R."/>
            <person name="Jetten M.S.M."/>
            <person name="Mascher T."/>
            <person name="Medema M.H."/>
            <person name="Devos D.P."/>
            <person name="Kaster A.-K."/>
            <person name="Ovreas L."/>
            <person name="Rohde M."/>
            <person name="Galperin M.Y."/>
            <person name="Jogler C."/>
        </authorList>
    </citation>
    <scope>NUCLEOTIDE SEQUENCE [LARGE SCALE GENOMIC DNA]</scope>
    <source>
        <strain evidence="3 4">EC9</strain>
    </source>
</reference>
<evidence type="ECO:0000313" key="4">
    <source>
        <dbReference type="Proteomes" id="UP000319557"/>
    </source>
</evidence>
<dbReference type="KEGG" id="ruv:EC9_30510"/>
<keyword evidence="1" id="KW-1133">Transmembrane helix</keyword>
<dbReference type="Proteomes" id="UP000319557">
    <property type="component" value="Chromosome"/>
</dbReference>
<evidence type="ECO:0000256" key="1">
    <source>
        <dbReference type="SAM" id="Phobius"/>
    </source>
</evidence>
<sequence>MTAAIENPSAAVDRSDSRKRIVSLDQFRGYTVVGMLLVNFLASFSVSPAVLKHHHDYCSYADTIMPQFLFAVGFAFRLTFGRRVQRDGAAAANWRMVRRLLGLMLVSIVIYNVSPPASTWEELVALGPAGILPELLKRNWFQTLMHIAVTSLWILPVIAATARVRCLWMVGSAIAHVLLSYWFNYAWVNTSPNGIDGGPLGFLTWSVPTLMGTLVCDAVIAGAGRAPLLRLAGWGCGLILLGYAMSCGTRMYDVTPALPISVSDSKLADDPVLPTAAQFHRWWDAKSWSDRLAEPPFVAPPDQSHRKWNYWMMSQRGGTLSYVTFCAGVSVLVYLLFYIACDLLTLRWSFFQTFGTNALAAYVLHEMVGMAVKPFIPKDSPGWYVASGLLLFFLITWTFVRSLEKQKIFLRL</sequence>
<feature type="transmembrane region" description="Helical" evidence="1">
    <location>
        <begin position="63"/>
        <end position="80"/>
    </location>
</feature>
<dbReference type="OrthoDB" id="9766391at2"/>
<feature type="transmembrane region" description="Helical" evidence="1">
    <location>
        <begin position="27"/>
        <end position="51"/>
    </location>
</feature>
<dbReference type="InterPro" id="IPR012429">
    <property type="entry name" value="HGSNAT_cat"/>
</dbReference>
<evidence type="ECO:0000313" key="3">
    <source>
        <dbReference type="EMBL" id="QDS88856.1"/>
    </source>
</evidence>
<dbReference type="PANTHER" id="PTHR31061:SF24">
    <property type="entry name" value="LD22376P"/>
    <property type="match status" value="1"/>
</dbReference>
<dbReference type="Pfam" id="PF07786">
    <property type="entry name" value="HGSNAT_cat"/>
    <property type="match status" value="1"/>
</dbReference>
<dbReference type="AlphaFoldDB" id="A0A517M1W0"/>
<keyword evidence="1" id="KW-0812">Transmembrane</keyword>
<feature type="transmembrane region" description="Helical" evidence="1">
    <location>
        <begin position="231"/>
        <end position="252"/>
    </location>
</feature>
<accession>A0A517M1W0</accession>
<evidence type="ECO:0000259" key="2">
    <source>
        <dbReference type="Pfam" id="PF07786"/>
    </source>
</evidence>
<gene>
    <name evidence="3" type="ORF">EC9_30510</name>
</gene>
<proteinExistence type="predicted"/>
<feature type="transmembrane region" description="Helical" evidence="1">
    <location>
        <begin position="100"/>
        <end position="120"/>
    </location>
</feature>
<name>A0A517M1W0_9BACT</name>
<feature type="transmembrane region" description="Helical" evidence="1">
    <location>
        <begin position="320"/>
        <end position="346"/>
    </location>
</feature>
<dbReference type="RefSeq" id="WP_145346354.1">
    <property type="nucleotide sequence ID" value="NZ_CP036261.1"/>
</dbReference>
<dbReference type="PANTHER" id="PTHR31061">
    <property type="entry name" value="LD22376P"/>
    <property type="match status" value="1"/>
</dbReference>
<dbReference type="EMBL" id="CP036261">
    <property type="protein sequence ID" value="QDS88856.1"/>
    <property type="molecule type" value="Genomic_DNA"/>
</dbReference>
<keyword evidence="1" id="KW-0472">Membrane</keyword>
<organism evidence="3 4">
    <name type="scientific">Rosistilla ulvae</name>
    <dbReference type="NCBI Taxonomy" id="1930277"/>
    <lineage>
        <taxon>Bacteria</taxon>
        <taxon>Pseudomonadati</taxon>
        <taxon>Planctomycetota</taxon>
        <taxon>Planctomycetia</taxon>
        <taxon>Pirellulales</taxon>
        <taxon>Pirellulaceae</taxon>
        <taxon>Rosistilla</taxon>
    </lineage>
</organism>
<feature type="transmembrane region" description="Helical" evidence="1">
    <location>
        <begin position="203"/>
        <end position="224"/>
    </location>
</feature>
<protein>
    <recommendedName>
        <fullName evidence="2">Heparan-alpha-glucosaminide N-acetyltransferase catalytic domain-containing protein</fullName>
    </recommendedName>
</protein>
<feature type="transmembrane region" description="Helical" evidence="1">
    <location>
        <begin position="140"/>
        <end position="159"/>
    </location>
</feature>
<feature type="transmembrane region" description="Helical" evidence="1">
    <location>
        <begin position="382"/>
        <end position="400"/>
    </location>
</feature>
<feature type="transmembrane region" description="Helical" evidence="1">
    <location>
        <begin position="166"/>
        <end position="183"/>
    </location>
</feature>